<dbReference type="Proteomes" id="UP001552479">
    <property type="component" value="Unassembled WGS sequence"/>
</dbReference>
<keyword evidence="3" id="KW-1185">Reference proteome</keyword>
<feature type="region of interest" description="Disordered" evidence="1">
    <location>
        <begin position="1"/>
        <end position="28"/>
    </location>
</feature>
<name>A0ABV3J3K1_9ACTN</name>
<evidence type="ECO:0000313" key="3">
    <source>
        <dbReference type="Proteomes" id="UP001552479"/>
    </source>
</evidence>
<dbReference type="RefSeq" id="WP_366090014.1">
    <property type="nucleotide sequence ID" value="NZ_JBFASG010000037.1"/>
</dbReference>
<evidence type="ECO:0000256" key="1">
    <source>
        <dbReference type="SAM" id="MobiDB-lite"/>
    </source>
</evidence>
<proteinExistence type="predicted"/>
<evidence type="ECO:0008006" key="4">
    <source>
        <dbReference type="Google" id="ProtNLM"/>
    </source>
</evidence>
<dbReference type="EMBL" id="JBFASG010000037">
    <property type="protein sequence ID" value="MEV4926636.1"/>
    <property type="molecule type" value="Genomic_DNA"/>
</dbReference>
<accession>A0ABV3J3K1</accession>
<sequence>MQQPAGSLRPDRAHSAPEPAEPLPHSRPGPVHWLVTAVALAAVIAAACVTGPREDPAPARAVAPAAATRAPDALAARYPLECGPGGGPDVVQQVTSDLDHDGRPETVAVVRCRAGGGTPPSGVYLLAEPRAYGEPPRVLATLVDPKEKMTVTGLTVTEGTVSATLLGYSAPSVPRCCPDMQRTVEWHWKNGKFVLRARPVAGSV</sequence>
<gene>
    <name evidence="2" type="ORF">AB0L03_28095</name>
</gene>
<reference evidence="2 3" key="1">
    <citation type="submission" date="2024-06" db="EMBL/GenBank/DDBJ databases">
        <title>The Natural Products Discovery Center: Release of the First 8490 Sequenced Strains for Exploring Actinobacteria Biosynthetic Diversity.</title>
        <authorList>
            <person name="Kalkreuter E."/>
            <person name="Kautsar S.A."/>
            <person name="Yang D."/>
            <person name="Bader C.D."/>
            <person name="Teijaro C.N."/>
            <person name="Fluegel L."/>
            <person name="Davis C.M."/>
            <person name="Simpson J.R."/>
            <person name="Lauterbach L."/>
            <person name="Steele A.D."/>
            <person name="Gui C."/>
            <person name="Meng S."/>
            <person name="Li G."/>
            <person name="Viehrig K."/>
            <person name="Ye F."/>
            <person name="Su P."/>
            <person name="Kiefer A.F."/>
            <person name="Nichols A."/>
            <person name="Cepeda A.J."/>
            <person name="Yan W."/>
            <person name="Fan B."/>
            <person name="Jiang Y."/>
            <person name="Adhikari A."/>
            <person name="Zheng C.-J."/>
            <person name="Schuster L."/>
            <person name="Cowan T.M."/>
            <person name="Smanski M.J."/>
            <person name="Chevrette M.G."/>
            <person name="De Carvalho L.P.S."/>
            <person name="Shen B."/>
        </authorList>
    </citation>
    <scope>NUCLEOTIDE SEQUENCE [LARGE SCALE GENOMIC DNA]</scope>
    <source>
        <strain evidence="2 3">NPDC053791</strain>
    </source>
</reference>
<evidence type="ECO:0000313" key="2">
    <source>
        <dbReference type="EMBL" id="MEV4926636.1"/>
    </source>
</evidence>
<organism evidence="2 3">
    <name type="scientific">Streptomyces roseoverticillatus</name>
    <dbReference type="NCBI Taxonomy" id="66429"/>
    <lineage>
        <taxon>Bacteria</taxon>
        <taxon>Bacillati</taxon>
        <taxon>Actinomycetota</taxon>
        <taxon>Actinomycetes</taxon>
        <taxon>Kitasatosporales</taxon>
        <taxon>Streptomycetaceae</taxon>
        <taxon>Streptomyces</taxon>
    </lineage>
</organism>
<protein>
    <recommendedName>
        <fullName evidence="4">Lipoprotein</fullName>
    </recommendedName>
</protein>
<comment type="caution">
    <text evidence="2">The sequence shown here is derived from an EMBL/GenBank/DDBJ whole genome shotgun (WGS) entry which is preliminary data.</text>
</comment>